<organism evidence="1 2">
    <name type="scientific">Elysia crispata</name>
    <name type="common">lettuce slug</name>
    <dbReference type="NCBI Taxonomy" id="231223"/>
    <lineage>
        <taxon>Eukaryota</taxon>
        <taxon>Metazoa</taxon>
        <taxon>Spiralia</taxon>
        <taxon>Lophotrochozoa</taxon>
        <taxon>Mollusca</taxon>
        <taxon>Gastropoda</taxon>
        <taxon>Heterobranchia</taxon>
        <taxon>Euthyneura</taxon>
        <taxon>Panpulmonata</taxon>
        <taxon>Sacoglossa</taxon>
        <taxon>Placobranchoidea</taxon>
        <taxon>Plakobranchidae</taxon>
        <taxon>Elysia</taxon>
    </lineage>
</organism>
<comment type="caution">
    <text evidence="1">The sequence shown here is derived from an EMBL/GenBank/DDBJ whole genome shotgun (WGS) entry which is preliminary data.</text>
</comment>
<dbReference type="Proteomes" id="UP001283361">
    <property type="component" value="Unassembled WGS sequence"/>
</dbReference>
<evidence type="ECO:0000313" key="1">
    <source>
        <dbReference type="EMBL" id="KAK3802778.1"/>
    </source>
</evidence>
<proteinExistence type="predicted"/>
<gene>
    <name evidence="1" type="ORF">RRG08_012292</name>
</gene>
<reference evidence="1" key="1">
    <citation type="journal article" date="2023" name="G3 (Bethesda)">
        <title>A reference genome for the long-term kleptoplast-retaining sea slug Elysia crispata morphotype clarki.</title>
        <authorList>
            <person name="Eastman K.E."/>
            <person name="Pendleton A.L."/>
            <person name="Shaikh M.A."/>
            <person name="Suttiyut T."/>
            <person name="Ogas R."/>
            <person name="Tomko P."/>
            <person name="Gavelis G."/>
            <person name="Widhalm J.R."/>
            <person name="Wisecaver J.H."/>
        </authorList>
    </citation>
    <scope>NUCLEOTIDE SEQUENCE</scope>
    <source>
        <strain evidence="1">ECLA1</strain>
    </source>
</reference>
<accession>A0AAE1BAM3</accession>
<keyword evidence="2" id="KW-1185">Reference proteome</keyword>
<sequence length="118" mass="13574">MNTKLESNQDLTEAVPVEKYSVFNLQSIPSGKTPWSKCELLLIHAFKSFVTRVHIQEPATESATQSTTRRPSLISCEQPFWVDRAMPLLFVISDLPRCARTPHNNRYRSITVENERKI</sequence>
<name>A0AAE1BAM3_9GAST</name>
<evidence type="ECO:0000313" key="2">
    <source>
        <dbReference type="Proteomes" id="UP001283361"/>
    </source>
</evidence>
<protein>
    <submittedName>
        <fullName evidence="1">Uncharacterized protein</fullName>
    </submittedName>
</protein>
<dbReference type="AlphaFoldDB" id="A0AAE1BAM3"/>
<dbReference type="EMBL" id="JAWDGP010000216">
    <property type="protein sequence ID" value="KAK3802778.1"/>
    <property type="molecule type" value="Genomic_DNA"/>
</dbReference>